<dbReference type="AlphaFoldDB" id="A0A653A3M2"/>
<reference evidence="1" key="1">
    <citation type="submission" date="2018-07" db="EMBL/GenBank/DDBJ databases">
        <authorList>
            <consortium name="Genoscope - CEA"/>
            <person name="William W."/>
        </authorList>
    </citation>
    <scope>NUCLEOTIDE SEQUENCE</scope>
    <source>
        <strain evidence="1">IK1</strain>
    </source>
</reference>
<name>A0A653A3M2_UNCDX</name>
<sequence length="77" mass="8420">MSNDGLPVYLFEMRQFMGGAELVFTTLVRSREEAAAAAIEHLVDGELNVVWKLLPVDSVKVVGQKARKGETLGADIM</sequence>
<evidence type="ECO:0000313" key="1">
    <source>
        <dbReference type="EMBL" id="VBB42614.1"/>
    </source>
</evidence>
<dbReference type="EMBL" id="UPXX01000013">
    <property type="protein sequence ID" value="VBB42614.1"/>
    <property type="molecule type" value="Genomic_DNA"/>
</dbReference>
<proteinExistence type="predicted"/>
<organism evidence="1">
    <name type="scientific">Uncultured Desulfatiglans sp</name>
    <dbReference type="NCBI Taxonomy" id="1748965"/>
    <lineage>
        <taxon>Bacteria</taxon>
        <taxon>Pseudomonadati</taxon>
        <taxon>Thermodesulfobacteriota</taxon>
        <taxon>Desulfobacteria</taxon>
        <taxon>Desulfatiglandales</taxon>
        <taxon>Desulfatiglandaceae</taxon>
        <taxon>Desulfatiglans</taxon>
        <taxon>environmental samples</taxon>
    </lineage>
</organism>
<protein>
    <submittedName>
        <fullName evidence="1">Uncharacterized protein</fullName>
    </submittedName>
</protein>
<gene>
    <name evidence="1" type="ORF">TRIP_B200754</name>
</gene>
<accession>A0A653A3M2</accession>